<dbReference type="AlphaFoldDB" id="A0A067MF45"/>
<accession>A0A067MF45</accession>
<name>A0A067MF45_BOTB1</name>
<feature type="transmembrane region" description="Helical" evidence="2">
    <location>
        <begin position="7"/>
        <end position="26"/>
    </location>
</feature>
<reference evidence="4" key="1">
    <citation type="journal article" date="2014" name="Proc. Natl. Acad. Sci. U.S.A.">
        <title>Extensive sampling of basidiomycete genomes demonstrates inadequacy of the white-rot/brown-rot paradigm for wood decay fungi.</title>
        <authorList>
            <person name="Riley R."/>
            <person name="Salamov A.A."/>
            <person name="Brown D.W."/>
            <person name="Nagy L.G."/>
            <person name="Floudas D."/>
            <person name="Held B.W."/>
            <person name="Levasseur A."/>
            <person name="Lombard V."/>
            <person name="Morin E."/>
            <person name="Otillar R."/>
            <person name="Lindquist E.A."/>
            <person name="Sun H."/>
            <person name="LaButti K.M."/>
            <person name="Schmutz J."/>
            <person name="Jabbour D."/>
            <person name="Luo H."/>
            <person name="Baker S.E."/>
            <person name="Pisabarro A.G."/>
            <person name="Walton J.D."/>
            <person name="Blanchette R.A."/>
            <person name="Henrissat B."/>
            <person name="Martin F."/>
            <person name="Cullen D."/>
            <person name="Hibbett D.S."/>
            <person name="Grigoriev I.V."/>
        </authorList>
    </citation>
    <scope>NUCLEOTIDE SEQUENCE [LARGE SCALE GENOMIC DNA]</scope>
    <source>
        <strain evidence="4">FD-172 SS1</strain>
    </source>
</reference>
<evidence type="ECO:0000313" key="3">
    <source>
        <dbReference type="EMBL" id="KDQ14373.1"/>
    </source>
</evidence>
<dbReference type="InParanoid" id="A0A067MF45"/>
<dbReference type="HOGENOM" id="CLU_1686277_0_0_1"/>
<feature type="transmembrane region" description="Helical" evidence="2">
    <location>
        <begin position="66"/>
        <end position="90"/>
    </location>
</feature>
<organism evidence="3 4">
    <name type="scientific">Botryobasidium botryosum (strain FD-172 SS1)</name>
    <dbReference type="NCBI Taxonomy" id="930990"/>
    <lineage>
        <taxon>Eukaryota</taxon>
        <taxon>Fungi</taxon>
        <taxon>Dikarya</taxon>
        <taxon>Basidiomycota</taxon>
        <taxon>Agaricomycotina</taxon>
        <taxon>Agaricomycetes</taxon>
        <taxon>Cantharellales</taxon>
        <taxon>Botryobasidiaceae</taxon>
        <taxon>Botryobasidium</taxon>
    </lineage>
</organism>
<dbReference type="EMBL" id="KL198038">
    <property type="protein sequence ID" value="KDQ14373.1"/>
    <property type="molecule type" value="Genomic_DNA"/>
</dbReference>
<sequence length="156" mass="17319">MAIIYYLTAPIFSFVALCFFLHLKAIVSDGTLPLVVAMFAGGSIVTWICVLPVIISEKGLAEWKPLLIGSALGGLPALGISMMVICVRWDPIIMDNPIHRRSLYSGVAFLWLDCVWWFVLLAVHRWCVRALRQPWGGHQPQTKKTGDAESATSSKY</sequence>
<feature type="transmembrane region" description="Helical" evidence="2">
    <location>
        <begin position="102"/>
        <end position="123"/>
    </location>
</feature>
<keyword evidence="2" id="KW-1133">Transmembrane helix</keyword>
<keyword evidence="4" id="KW-1185">Reference proteome</keyword>
<keyword evidence="2" id="KW-0812">Transmembrane</keyword>
<feature type="transmembrane region" description="Helical" evidence="2">
    <location>
        <begin position="32"/>
        <end position="54"/>
    </location>
</feature>
<evidence type="ECO:0000256" key="1">
    <source>
        <dbReference type="SAM" id="MobiDB-lite"/>
    </source>
</evidence>
<proteinExistence type="predicted"/>
<protein>
    <submittedName>
        <fullName evidence="3">Uncharacterized protein</fullName>
    </submittedName>
</protein>
<dbReference type="Proteomes" id="UP000027195">
    <property type="component" value="Unassembled WGS sequence"/>
</dbReference>
<feature type="region of interest" description="Disordered" evidence="1">
    <location>
        <begin position="136"/>
        <end position="156"/>
    </location>
</feature>
<gene>
    <name evidence="3" type="ORF">BOTBODRAFT_145738</name>
</gene>
<keyword evidence="2" id="KW-0472">Membrane</keyword>
<evidence type="ECO:0000313" key="4">
    <source>
        <dbReference type="Proteomes" id="UP000027195"/>
    </source>
</evidence>
<evidence type="ECO:0000256" key="2">
    <source>
        <dbReference type="SAM" id="Phobius"/>
    </source>
</evidence>